<gene>
    <name evidence="1" type="ORF">F5144DRAFT_544519</name>
</gene>
<reference evidence="1 2" key="1">
    <citation type="journal article" date="2021" name="Nat. Commun.">
        <title>Genetic determinants of endophytism in the Arabidopsis root mycobiome.</title>
        <authorList>
            <person name="Mesny F."/>
            <person name="Miyauchi S."/>
            <person name="Thiergart T."/>
            <person name="Pickel B."/>
            <person name="Atanasova L."/>
            <person name="Karlsson M."/>
            <person name="Huettel B."/>
            <person name="Barry K.W."/>
            <person name="Haridas S."/>
            <person name="Chen C."/>
            <person name="Bauer D."/>
            <person name="Andreopoulos W."/>
            <person name="Pangilinan J."/>
            <person name="LaButti K."/>
            <person name="Riley R."/>
            <person name="Lipzen A."/>
            <person name="Clum A."/>
            <person name="Drula E."/>
            <person name="Henrissat B."/>
            <person name="Kohler A."/>
            <person name="Grigoriev I.V."/>
            <person name="Martin F.M."/>
            <person name="Hacquard S."/>
        </authorList>
    </citation>
    <scope>NUCLEOTIDE SEQUENCE [LARGE SCALE GENOMIC DNA]</scope>
    <source>
        <strain evidence="1 2">MPI-SDFR-AT-0079</strain>
    </source>
</reference>
<name>A0ACB7PIT5_9PEZI</name>
<sequence length="548" mass="59081">MVSFKYLAVSGFALHAAAKSVKRATPAASVSCNGQAYSYDGLAGYGSVKSDARDQYGDTISIGSAMTVRDWKKTGDRYTGTLYGLPDRGWNTNGTQNTIPRVHVFQIAFTPAPEATVANPSGPNLEFQYKRTILLSGPDGKPMTGIDPDFTGGLTYPGFPTMPAATYPGDGFGGPGPGDKRLVLDAEGLVVEEDGSFWISDEYGPFVYRFNKNGGMVAAVQPPDALLPIRNGEISYNSNTPPIYNSSMVPDPEDPTHGRQNNQGFEGLTMSPDGKSLFVMLQSAAQQDGGASSSKRSNTRLLKYALDRTKGDVKITYEAEFVVPLPTFKNAKDNKRVAAQSEIHYVSDTQLMVLARDSSVGRGQEDPLSRYRHVDIVDISGATNIKGPKFDDLVNGNITVGNTEDPSDELVSDITPAELCPFIDYNINTELNKFKTEEGDVVHNGAPVDFGLLNEKWEALALLPVHADDEAQGKGKGKGKGKSSSCGAKNEDEYYLITLSDNDFITNNGYADFGKIRFVDDSATVPFLHSQALVFKVTLPKGSKPLVG</sequence>
<organism evidence="1 2">
    <name type="scientific">Chaetomium tenue</name>
    <dbReference type="NCBI Taxonomy" id="1854479"/>
    <lineage>
        <taxon>Eukaryota</taxon>
        <taxon>Fungi</taxon>
        <taxon>Dikarya</taxon>
        <taxon>Ascomycota</taxon>
        <taxon>Pezizomycotina</taxon>
        <taxon>Sordariomycetes</taxon>
        <taxon>Sordariomycetidae</taxon>
        <taxon>Sordariales</taxon>
        <taxon>Chaetomiaceae</taxon>
        <taxon>Chaetomium</taxon>
    </lineage>
</organism>
<proteinExistence type="predicted"/>
<evidence type="ECO:0000313" key="2">
    <source>
        <dbReference type="Proteomes" id="UP000724584"/>
    </source>
</evidence>
<accession>A0ACB7PIT5</accession>
<keyword evidence="2" id="KW-1185">Reference proteome</keyword>
<comment type="caution">
    <text evidence="1">The sequence shown here is derived from an EMBL/GenBank/DDBJ whole genome shotgun (WGS) entry which is preliminary data.</text>
</comment>
<evidence type="ECO:0000313" key="1">
    <source>
        <dbReference type="EMBL" id="KAH6640311.1"/>
    </source>
</evidence>
<protein>
    <submittedName>
        <fullName evidence="1">Esterase-like activity of phytase-domain-containing protein</fullName>
    </submittedName>
</protein>
<dbReference type="Proteomes" id="UP000724584">
    <property type="component" value="Unassembled WGS sequence"/>
</dbReference>
<dbReference type="EMBL" id="JAGIZQ010000002">
    <property type="protein sequence ID" value="KAH6640311.1"/>
    <property type="molecule type" value="Genomic_DNA"/>
</dbReference>